<accession>A0A1S2QRM3</accession>
<keyword evidence="2" id="KW-1185">Reference proteome</keyword>
<gene>
    <name evidence="1" type="ORF">BIV23_01060</name>
</gene>
<reference evidence="1 2" key="1">
    <citation type="submission" date="2016-10" db="EMBL/GenBank/DDBJ databases">
        <title>Genome sequence of Streptomyces sp. MUSC 1.</title>
        <authorList>
            <person name="Lee L.-H."/>
            <person name="Ser H.-L."/>
            <person name="Law J.W.-F."/>
        </authorList>
    </citation>
    <scope>NUCLEOTIDE SEQUENCE [LARGE SCALE GENOMIC DNA]</scope>
    <source>
        <strain evidence="1 2">MUSC 1</strain>
    </source>
</reference>
<dbReference type="RefSeq" id="WP_071378768.1">
    <property type="nucleotide sequence ID" value="NZ_MLYO01000007.1"/>
</dbReference>
<protein>
    <submittedName>
        <fullName evidence="1">Esterase</fullName>
    </submittedName>
</protein>
<name>A0A1S2QRM3_9ACTN</name>
<comment type="caution">
    <text evidence="1">The sequence shown here is derived from an EMBL/GenBank/DDBJ whole genome shotgun (WGS) entry which is preliminary data.</text>
</comment>
<dbReference type="OrthoDB" id="4226815at2"/>
<dbReference type="EMBL" id="MLYO01000007">
    <property type="protein sequence ID" value="OIK08085.1"/>
    <property type="molecule type" value="Genomic_DNA"/>
</dbReference>
<proteinExistence type="predicted"/>
<dbReference type="Proteomes" id="UP000179642">
    <property type="component" value="Unassembled WGS sequence"/>
</dbReference>
<evidence type="ECO:0000313" key="1">
    <source>
        <dbReference type="EMBL" id="OIK08085.1"/>
    </source>
</evidence>
<sequence length="109" mass="11732">MPSDVRGALVQRVSALPDGPLDVTWIPVETPRLPLGRIRLHWEPGSLAGWDVTAHLGLATNEVHLASWPAAPDDWPRLIRPTIHEVLGLCAALAVATAALDLSNRLAQV</sequence>
<evidence type="ECO:0000313" key="2">
    <source>
        <dbReference type="Proteomes" id="UP000179642"/>
    </source>
</evidence>
<organism evidence="1 2">
    <name type="scientific">Streptomyces monashensis</name>
    <dbReference type="NCBI Taxonomy" id="1678012"/>
    <lineage>
        <taxon>Bacteria</taxon>
        <taxon>Bacillati</taxon>
        <taxon>Actinomycetota</taxon>
        <taxon>Actinomycetes</taxon>
        <taxon>Kitasatosporales</taxon>
        <taxon>Streptomycetaceae</taxon>
        <taxon>Streptomyces</taxon>
    </lineage>
</organism>
<dbReference type="AlphaFoldDB" id="A0A1S2QRM3"/>